<keyword evidence="2 6" id="KW-0812">Transmembrane</keyword>
<evidence type="ECO:0000313" key="8">
    <source>
        <dbReference type="EMBL" id="KAK0383853.1"/>
    </source>
</evidence>
<dbReference type="GO" id="GO:0016020">
    <property type="term" value="C:membrane"/>
    <property type="evidence" value="ECO:0007669"/>
    <property type="project" value="UniProtKB-SubCell"/>
</dbReference>
<accession>A0AA39L4H8</accession>
<evidence type="ECO:0000256" key="3">
    <source>
        <dbReference type="ARBA" id="ARBA00022989"/>
    </source>
</evidence>
<evidence type="ECO:0000313" key="9">
    <source>
        <dbReference type="Proteomes" id="UP001175261"/>
    </source>
</evidence>
<dbReference type="Proteomes" id="UP001175261">
    <property type="component" value="Unassembled WGS sequence"/>
</dbReference>
<feature type="domain" description="Rhodopsin" evidence="7">
    <location>
        <begin position="29"/>
        <end position="263"/>
    </location>
</feature>
<gene>
    <name evidence="8" type="ORF">NLU13_9764</name>
</gene>
<dbReference type="PANTHER" id="PTHR33048">
    <property type="entry name" value="PTH11-LIKE INTEGRAL MEMBRANE PROTEIN (AFU_ORTHOLOGUE AFUA_5G11245)"/>
    <property type="match status" value="1"/>
</dbReference>
<evidence type="ECO:0000256" key="6">
    <source>
        <dbReference type="SAM" id="Phobius"/>
    </source>
</evidence>
<dbReference type="AlphaFoldDB" id="A0AA39L4H8"/>
<keyword evidence="3 6" id="KW-1133">Transmembrane helix</keyword>
<evidence type="ECO:0000256" key="5">
    <source>
        <dbReference type="ARBA" id="ARBA00038359"/>
    </source>
</evidence>
<name>A0AA39L4H8_SARSR</name>
<feature type="transmembrane region" description="Helical" evidence="6">
    <location>
        <begin position="236"/>
        <end position="258"/>
    </location>
</feature>
<proteinExistence type="inferred from homology"/>
<feature type="transmembrane region" description="Helical" evidence="6">
    <location>
        <begin position="203"/>
        <end position="224"/>
    </location>
</feature>
<evidence type="ECO:0000256" key="1">
    <source>
        <dbReference type="ARBA" id="ARBA00004141"/>
    </source>
</evidence>
<keyword evidence="4 6" id="KW-0472">Membrane</keyword>
<sequence length="471" mass="51695">MEVREENQAAVVIATASVCLALATIMVTVRLYTRFFLVRQVGLDDWLAAVTLVLMFGVGISMTLSTDNGLGRHLSVLSDTEVHLYKRSLYASMVLYTSALISVKTTLLTQYYRLFSVQAMRSVYLGAVILVVCWSVSQVLLAALACLPVSAFWDNSVTDARCLPAQPLLHVNAAGNTATELAVLALPLPVLGTLNLPLLQRIMLIGTFSLGFLTVIISIVRINHLKDLADYTYQTVPLACLSLAELTSALTCACLLTLRPIITRAAPQASQFAQEHKRGSYHRHSTASTFARSSSSYSTSHSQPMPHRGSSAAVRYLVSMQSREGLYDDKYMLTKSSYELELSPSQTQTPQAAVVAAEKHHPRPSLDAPETVIIITAEKPRKNRPLGKFPAMDRGIRHTAWSSRRKSKTPATGNEWIADLHSIKSSVTTEIDNRGAVVKPEGRPTPKWEIGVETTVHQSYQSTYMSTAVRC</sequence>
<protein>
    <recommendedName>
        <fullName evidence="7">Rhodopsin domain-containing protein</fullName>
    </recommendedName>
</protein>
<dbReference type="Pfam" id="PF20684">
    <property type="entry name" value="Fung_rhodopsin"/>
    <property type="match status" value="1"/>
</dbReference>
<evidence type="ECO:0000256" key="2">
    <source>
        <dbReference type="ARBA" id="ARBA00022692"/>
    </source>
</evidence>
<evidence type="ECO:0000256" key="4">
    <source>
        <dbReference type="ARBA" id="ARBA00023136"/>
    </source>
</evidence>
<comment type="caution">
    <text evidence="8">The sequence shown here is derived from an EMBL/GenBank/DDBJ whole genome shotgun (WGS) entry which is preliminary data.</text>
</comment>
<feature type="transmembrane region" description="Helical" evidence="6">
    <location>
        <begin position="45"/>
        <end position="64"/>
    </location>
</feature>
<evidence type="ECO:0000259" key="7">
    <source>
        <dbReference type="Pfam" id="PF20684"/>
    </source>
</evidence>
<feature type="transmembrane region" description="Helical" evidence="6">
    <location>
        <begin position="12"/>
        <end position="33"/>
    </location>
</feature>
<reference evidence="8" key="1">
    <citation type="submission" date="2022-10" db="EMBL/GenBank/DDBJ databases">
        <title>Determination and structural analysis of whole genome sequence of Sarocladium strictum F4-1.</title>
        <authorList>
            <person name="Hu L."/>
            <person name="Jiang Y."/>
        </authorList>
    </citation>
    <scope>NUCLEOTIDE SEQUENCE</scope>
    <source>
        <strain evidence="8">F4-1</strain>
    </source>
</reference>
<dbReference type="EMBL" id="JAPDFR010000009">
    <property type="protein sequence ID" value="KAK0383853.1"/>
    <property type="molecule type" value="Genomic_DNA"/>
</dbReference>
<comment type="similarity">
    <text evidence="5">Belongs to the SAT4 family.</text>
</comment>
<dbReference type="InterPro" id="IPR049326">
    <property type="entry name" value="Rhodopsin_dom_fungi"/>
</dbReference>
<dbReference type="InterPro" id="IPR052337">
    <property type="entry name" value="SAT4-like"/>
</dbReference>
<keyword evidence="9" id="KW-1185">Reference proteome</keyword>
<comment type="subcellular location">
    <subcellularLocation>
        <location evidence="1">Membrane</location>
        <topology evidence="1">Multi-pass membrane protein</topology>
    </subcellularLocation>
</comment>
<feature type="transmembrane region" description="Helical" evidence="6">
    <location>
        <begin position="123"/>
        <end position="153"/>
    </location>
</feature>
<organism evidence="8 9">
    <name type="scientific">Sarocladium strictum</name>
    <name type="common">Black bundle disease fungus</name>
    <name type="synonym">Acremonium strictum</name>
    <dbReference type="NCBI Taxonomy" id="5046"/>
    <lineage>
        <taxon>Eukaryota</taxon>
        <taxon>Fungi</taxon>
        <taxon>Dikarya</taxon>
        <taxon>Ascomycota</taxon>
        <taxon>Pezizomycotina</taxon>
        <taxon>Sordariomycetes</taxon>
        <taxon>Hypocreomycetidae</taxon>
        <taxon>Hypocreales</taxon>
        <taxon>Sarocladiaceae</taxon>
        <taxon>Sarocladium</taxon>
    </lineage>
</organism>
<dbReference type="PANTHER" id="PTHR33048:SF47">
    <property type="entry name" value="INTEGRAL MEMBRANE PROTEIN-RELATED"/>
    <property type="match status" value="1"/>
</dbReference>